<feature type="region of interest" description="Disordered" evidence="1">
    <location>
        <begin position="39"/>
        <end position="89"/>
    </location>
</feature>
<protein>
    <submittedName>
        <fullName evidence="2">Uncharacterized protein</fullName>
    </submittedName>
</protein>
<evidence type="ECO:0000256" key="1">
    <source>
        <dbReference type="SAM" id="MobiDB-lite"/>
    </source>
</evidence>
<evidence type="ECO:0000313" key="2">
    <source>
        <dbReference type="EMBL" id="CAA9541602.1"/>
    </source>
</evidence>
<feature type="compositionally biased region" description="Basic and acidic residues" evidence="1">
    <location>
        <begin position="39"/>
        <end position="49"/>
    </location>
</feature>
<sequence length="223" mass="24471">MRDCDGERQRVLGGGVGVLRRCVAHDDPRPLGRLQVDRVEARARPRDDPEVGQAGQEALVDARGVAHDERPDAGPRLRRGLGGTSHASLGGQIVERGAGHALEHEHLRRVIVRDRARRPRHRAGVRPGSDRLPSADRADGDRLDTGSAGYQRGRRAPAPGRARRHRLRDGRSTRHRRRRRQLRGPSAREDHPARTVGVREVDAAEGDRGLPAAVGGPDQRRGA</sequence>
<feature type="compositionally biased region" description="Basic and acidic residues" evidence="1">
    <location>
        <begin position="64"/>
        <end position="75"/>
    </location>
</feature>
<accession>A0A6J4U8B2</accession>
<dbReference type="EMBL" id="CADCWC010000288">
    <property type="protein sequence ID" value="CAA9541602.1"/>
    <property type="molecule type" value="Genomic_DNA"/>
</dbReference>
<reference evidence="2" key="1">
    <citation type="submission" date="2020-02" db="EMBL/GenBank/DDBJ databases">
        <authorList>
            <person name="Meier V. D."/>
        </authorList>
    </citation>
    <scope>NUCLEOTIDE SEQUENCE</scope>
    <source>
        <strain evidence="2">AVDCRST_MAG79</strain>
    </source>
</reference>
<feature type="compositionally biased region" description="Basic and acidic residues" evidence="1">
    <location>
        <begin position="133"/>
        <end position="144"/>
    </location>
</feature>
<feature type="region of interest" description="Disordered" evidence="1">
    <location>
        <begin position="113"/>
        <end position="223"/>
    </location>
</feature>
<name>A0A6J4U8B2_9ACTN</name>
<proteinExistence type="predicted"/>
<dbReference type="AlphaFoldDB" id="A0A6J4U8B2"/>
<organism evidence="2">
    <name type="scientific">uncultured Thermoleophilia bacterium</name>
    <dbReference type="NCBI Taxonomy" id="1497501"/>
    <lineage>
        <taxon>Bacteria</taxon>
        <taxon>Bacillati</taxon>
        <taxon>Actinomycetota</taxon>
        <taxon>Thermoleophilia</taxon>
        <taxon>environmental samples</taxon>
    </lineage>
</organism>
<feature type="compositionally biased region" description="Basic residues" evidence="1">
    <location>
        <begin position="115"/>
        <end position="124"/>
    </location>
</feature>
<gene>
    <name evidence="2" type="ORF">AVDCRST_MAG79-1909</name>
</gene>
<feature type="compositionally biased region" description="Basic and acidic residues" evidence="1">
    <location>
        <begin position="186"/>
        <end position="208"/>
    </location>
</feature>
<feature type="compositionally biased region" description="Low complexity" evidence="1">
    <location>
        <begin position="148"/>
        <end position="160"/>
    </location>
</feature>
<feature type="compositionally biased region" description="Basic residues" evidence="1">
    <location>
        <begin position="161"/>
        <end position="182"/>
    </location>
</feature>